<dbReference type="AlphaFoldDB" id="A0A1W6YTW4"/>
<sequence length="436" mass="48181">MVASPDDARTLETSGAWLAARLDAVDVGAAALPADPQDLYAWMDANVDAVGERYQQYLARRKAGGPREMFPTRSHALYFLAQVAPTKLVDGSWLYGSLRHQGDPRFEPLISTYLEELGMGDEAQNHVTLFLNLLRSTGADGWEPTDDSLYEQGATQLAIGLHGHTLTAEMAGFNLGYEQLPYHLHVTAYELDELGIDPYYFTVHVTVDNAGSGHARQAVDAVLRLMPEDPLQRAAFYERVKRGFLLNDAGVSSTAIAAGFDSRQVVTEIFRKKSRYGRAAHADYCRIAGRTVNAWLSDPDSIPEFLQTLQQKNWIVRHQDPSQSRFWALLSGTDACMFGVFNSFELQAIYDWIAGDCKEYLEGPQLPGRLPRVMVNGRHLSFRAAKRHAALAGNRQRSLAASSDLLAKLAPGSHYTPEGLAATRAFAEQAYQATTL</sequence>
<name>A0A1W6YTW4_9BORD</name>
<accession>A0A1W6YTW4</accession>
<dbReference type="STRING" id="1416806.CAL12_03640"/>
<dbReference type="KEGG" id="bgv:CAL12_03640"/>
<evidence type="ECO:0000313" key="1">
    <source>
        <dbReference type="EMBL" id="ARP84349.1"/>
    </source>
</evidence>
<organism evidence="1 2">
    <name type="scientific">Bordetella genomosp. 8</name>
    <dbReference type="NCBI Taxonomy" id="1416806"/>
    <lineage>
        <taxon>Bacteria</taxon>
        <taxon>Pseudomonadati</taxon>
        <taxon>Pseudomonadota</taxon>
        <taxon>Betaproteobacteria</taxon>
        <taxon>Burkholderiales</taxon>
        <taxon>Alcaligenaceae</taxon>
        <taxon>Bordetella</taxon>
    </lineage>
</organism>
<dbReference type="InterPro" id="IPR016084">
    <property type="entry name" value="Haem_Oase-like_multi-hlx"/>
</dbReference>
<dbReference type="Gene3D" id="1.20.910.10">
    <property type="entry name" value="Heme oxygenase-like"/>
    <property type="match status" value="1"/>
</dbReference>
<keyword evidence="2" id="KW-1185">Reference proteome</keyword>
<dbReference type="Pfam" id="PF14518">
    <property type="entry name" value="Haem_oxygenas_2"/>
    <property type="match status" value="1"/>
</dbReference>
<protein>
    <recommendedName>
        <fullName evidence="3">Iron-containing redox enzyme family protein</fullName>
    </recommendedName>
</protein>
<evidence type="ECO:0000313" key="2">
    <source>
        <dbReference type="Proteomes" id="UP000194151"/>
    </source>
</evidence>
<dbReference type="Proteomes" id="UP000194151">
    <property type="component" value="Chromosome"/>
</dbReference>
<evidence type="ECO:0008006" key="3">
    <source>
        <dbReference type="Google" id="ProtNLM"/>
    </source>
</evidence>
<reference evidence="1 2" key="1">
    <citation type="submission" date="2017-05" db="EMBL/GenBank/DDBJ databases">
        <title>Complete and WGS of Bordetella genogroups.</title>
        <authorList>
            <person name="Spilker T."/>
            <person name="LiPuma J."/>
        </authorList>
    </citation>
    <scope>NUCLEOTIDE SEQUENCE [LARGE SCALE GENOMIC DNA]</scope>
    <source>
        <strain evidence="1 2">AU19157</strain>
    </source>
</reference>
<proteinExistence type="predicted"/>
<dbReference type="SMART" id="SM01236">
    <property type="entry name" value="Haem_oxygenase_2"/>
    <property type="match status" value="1"/>
</dbReference>
<dbReference type="EMBL" id="CP021108">
    <property type="protein sequence ID" value="ARP84349.1"/>
    <property type="molecule type" value="Genomic_DNA"/>
</dbReference>
<gene>
    <name evidence="1" type="ORF">CAL12_03640</name>
</gene>